<dbReference type="AlphaFoldDB" id="E4XGZ2"/>
<proteinExistence type="predicted"/>
<feature type="compositionally biased region" description="Basic and acidic residues" evidence="1">
    <location>
        <begin position="27"/>
        <end position="45"/>
    </location>
</feature>
<name>E4XGZ2_OIKDI</name>
<dbReference type="EMBL" id="FN653049">
    <property type="protein sequence ID" value="CBY09940.1"/>
    <property type="molecule type" value="Genomic_DNA"/>
</dbReference>
<keyword evidence="3" id="KW-1185">Reference proteome</keyword>
<evidence type="ECO:0000256" key="1">
    <source>
        <dbReference type="SAM" id="MobiDB-lite"/>
    </source>
</evidence>
<evidence type="ECO:0000313" key="3">
    <source>
        <dbReference type="Proteomes" id="UP000001307"/>
    </source>
</evidence>
<evidence type="ECO:0000313" key="2">
    <source>
        <dbReference type="EMBL" id="CBY09940.1"/>
    </source>
</evidence>
<protein>
    <submittedName>
        <fullName evidence="2">Uncharacterized protein</fullName>
    </submittedName>
</protein>
<feature type="region of interest" description="Disordered" evidence="1">
    <location>
        <begin position="82"/>
        <end position="102"/>
    </location>
</feature>
<gene>
    <name evidence="2" type="ORF">GSOID_T00010758001</name>
</gene>
<reference evidence="2" key="1">
    <citation type="journal article" date="2010" name="Science">
        <title>Plasticity of animal genome architecture unmasked by rapid evolution of a pelagic tunicate.</title>
        <authorList>
            <person name="Denoeud F."/>
            <person name="Henriet S."/>
            <person name="Mungpakdee S."/>
            <person name="Aury J.M."/>
            <person name="Da Silva C."/>
            <person name="Brinkmann H."/>
            <person name="Mikhaleva J."/>
            <person name="Olsen L.C."/>
            <person name="Jubin C."/>
            <person name="Canestro C."/>
            <person name="Bouquet J.M."/>
            <person name="Danks G."/>
            <person name="Poulain J."/>
            <person name="Campsteijn C."/>
            <person name="Adamski M."/>
            <person name="Cross I."/>
            <person name="Yadetie F."/>
            <person name="Muffato M."/>
            <person name="Louis A."/>
            <person name="Butcher S."/>
            <person name="Tsagkogeorga G."/>
            <person name="Konrad A."/>
            <person name="Singh S."/>
            <person name="Jensen M.F."/>
            <person name="Cong E.H."/>
            <person name="Eikeseth-Otteraa H."/>
            <person name="Noel B."/>
            <person name="Anthouard V."/>
            <person name="Porcel B.M."/>
            <person name="Kachouri-Lafond R."/>
            <person name="Nishino A."/>
            <person name="Ugolini M."/>
            <person name="Chourrout P."/>
            <person name="Nishida H."/>
            <person name="Aasland R."/>
            <person name="Huzurbazar S."/>
            <person name="Westhof E."/>
            <person name="Delsuc F."/>
            <person name="Lehrach H."/>
            <person name="Reinhardt R."/>
            <person name="Weissenbach J."/>
            <person name="Roy S.W."/>
            <person name="Artiguenave F."/>
            <person name="Postlethwait J.H."/>
            <person name="Manak J.R."/>
            <person name="Thompson E.M."/>
            <person name="Jaillon O."/>
            <person name="Du Pasquier L."/>
            <person name="Boudinot P."/>
            <person name="Liberles D.A."/>
            <person name="Volff J.N."/>
            <person name="Philippe H."/>
            <person name="Lenhard B."/>
            <person name="Roest Crollius H."/>
            <person name="Wincker P."/>
            <person name="Chourrout D."/>
        </authorList>
    </citation>
    <scope>NUCLEOTIDE SEQUENCE [LARGE SCALE GENOMIC DNA]</scope>
</reference>
<organism evidence="2">
    <name type="scientific">Oikopleura dioica</name>
    <name type="common">Tunicate</name>
    <dbReference type="NCBI Taxonomy" id="34765"/>
    <lineage>
        <taxon>Eukaryota</taxon>
        <taxon>Metazoa</taxon>
        <taxon>Chordata</taxon>
        <taxon>Tunicata</taxon>
        <taxon>Appendicularia</taxon>
        <taxon>Copelata</taxon>
        <taxon>Oikopleuridae</taxon>
        <taxon>Oikopleura</taxon>
    </lineage>
</organism>
<feature type="region of interest" description="Disordered" evidence="1">
    <location>
        <begin position="1"/>
        <end position="45"/>
    </location>
</feature>
<feature type="compositionally biased region" description="Basic residues" evidence="1">
    <location>
        <begin position="10"/>
        <end position="26"/>
    </location>
</feature>
<sequence length="180" mass="20254">MGPPKVQFGRSRRKSKETGRKRKQKRIEKQERRQNKAHDNKDKIEMQKILEKTWDDFEKGLNIEQNSHQNRMFGKTSDMEGSGGLMQRRYGFQEGSGNTGYHSEKIPISIELDDDDFVEEPLANTPAPIFTETHSDTITKSTTTKSPTTAKTNFISSSLPAIVSTLSLTTGSLSQSSTVN</sequence>
<dbReference type="Proteomes" id="UP000001307">
    <property type="component" value="Unassembled WGS sequence"/>
</dbReference>
<accession>E4XGZ2</accession>
<dbReference type="InParanoid" id="E4XGZ2"/>